<dbReference type="PANTHER" id="PTHR34989">
    <property type="entry name" value="PROTEIN HDED"/>
    <property type="match status" value="1"/>
</dbReference>
<dbReference type="AlphaFoldDB" id="A0A2U1SWH8"/>
<name>A0A2U1SWH8_9MICO</name>
<evidence type="ECO:0008006" key="4">
    <source>
        <dbReference type="Google" id="ProtNLM"/>
    </source>
</evidence>
<evidence type="ECO:0000256" key="1">
    <source>
        <dbReference type="SAM" id="Phobius"/>
    </source>
</evidence>
<proteinExistence type="predicted"/>
<dbReference type="RefSeq" id="WP_108998252.1">
    <property type="nucleotide sequence ID" value="NZ_QEEX01000002.1"/>
</dbReference>
<feature type="transmembrane region" description="Helical" evidence="1">
    <location>
        <begin position="163"/>
        <end position="186"/>
    </location>
</feature>
<feature type="transmembrane region" description="Helical" evidence="1">
    <location>
        <begin position="12"/>
        <end position="33"/>
    </location>
</feature>
<evidence type="ECO:0000313" key="3">
    <source>
        <dbReference type="Proteomes" id="UP000244978"/>
    </source>
</evidence>
<keyword evidence="1" id="KW-0472">Membrane</keyword>
<reference evidence="3" key="1">
    <citation type="submission" date="2018-04" db="EMBL/GenBank/DDBJ databases">
        <authorList>
            <person name="Liu S."/>
            <person name="Wang Z."/>
            <person name="Li J."/>
        </authorList>
    </citation>
    <scope>NUCLEOTIDE SEQUENCE [LARGE SCALE GENOMIC DNA]</scope>
    <source>
        <strain evidence="3">S1194</strain>
    </source>
</reference>
<comment type="caution">
    <text evidence="2">The sequence shown here is derived from an EMBL/GenBank/DDBJ whole genome shotgun (WGS) entry which is preliminary data.</text>
</comment>
<keyword evidence="3" id="KW-1185">Reference proteome</keyword>
<dbReference type="PANTHER" id="PTHR34989:SF1">
    <property type="entry name" value="PROTEIN HDED"/>
    <property type="match status" value="1"/>
</dbReference>
<gene>
    <name evidence="2" type="ORF">DF220_11210</name>
</gene>
<dbReference type="EMBL" id="QEEX01000002">
    <property type="protein sequence ID" value="PWB95970.1"/>
    <property type="molecule type" value="Genomic_DNA"/>
</dbReference>
<sequence length="197" mass="20811">MVYDSSSELSSIARGIWWFVLLRGIFAIVFGLIAIIAPVIALVGITIVFGIYATIDGIVAIAQAIRLRRSLAYWGWLLVQGIISLLAGLFALFSPQIFGTIGGLFILWIIAIYALVNGVVGFASGVGSESSSTKTWGFVSSAISVVFAIILGIALVLSPGATVTSLVWVVGIYGIIFGVALLIAAFQLRSTTKRLAL</sequence>
<feature type="transmembrane region" description="Helical" evidence="1">
    <location>
        <begin position="73"/>
        <end position="93"/>
    </location>
</feature>
<feature type="transmembrane region" description="Helical" evidence="1">
    <location>
        <begin position="105"/>
        <end position="124"/>
    </location>
</feature>
<protein>
    <recommendedName>
        <fullName evidence="4">HdeD family acid-resistance protein</fullName>
    </recommendedName>
</protein>
<dbReference type="Proteomes" id="UP000244978">
    <property type="component" value="Unassembled WGS sequence"/>
</dbReference>
<keyword evidence="1" id="KW-0812">Transmembrane</keyword>
<dbReference type="Pfam" id="PF03729">
    <property type="entry name" value="DUF308"/>
    <property type="match status" value="2"/>
</dbReference>
<feature type="transmembrane region" description="Helical" evidence="1">
    <location>
        <begin position="136"/>
        <end position="157"/>
    </location>
</feature>
<feature type="transmembrane region" description="Helical" evidence="1">
    <location>
        <begin position="39"/>
        <end position="61"/>
    </location>
</feature>
<organism evidence="2 3">
    <name type="scientific">Homoserinimonas hongtaonis</name>
    <dbReference type="NCBI Taxonomy" id="2079791"/>
    <lineage>
        <taxon>Bacteria</taxon>
        <taxon>Bacillati</taxon>
        <taxon>Actinomycetota</taxon>
        <taxon>Actinomycetes</taxon>
        <taxon>Micrococcales</taxon>
        <taxon>Microbacteriaceae</taxon>
        <taxon>Homoserinimonas</taxon>
    </lineage>
</organism>
<keyword evidence="1" id="KW-1133">Transmembrane helix</keyword>
<evidence type="ECO:0000313" key="2">
    <source>
        <dbReference type="EMBL" id="PWB95970.1"/>
    </source>
</evidence>
<dbReference type="InterPro" id="IPR005325">
    <property type="entry name" value="DUF308_memb"/>
</dbReference>
<dbReference type="InterPro" id="IPR052712">
    <property type="entry name" value="Acid_resist_chaperone_HdeD"/>
</dbReference>
<accession>A0A2U1SWH8</accession>
<dbReference type="GO" id="GO:0005886">
    <property type="term" value="C:plasma membrane"/>
    <property type="evidence" value="ECO:0007669"/>
    <property type="project" value="TreeGrafter"/>
</dbReference>